<name>A0A3E2UVP2_9FIRM</name>
<dbReference type="RefSeq" id="WP_117526381.1">
    <property type="nucleotide sequence ID" value="NZ_JAQCXC010000001.1"/>
</dbReference>
<dbReference type="Proteomes" id="UP000260783">
    <property type="component" value="Unassembled WGS sequence"/>
</dbReference>
<evidence type="ECO:0000259" key="1">
    <source>
        <dbReference type="Pfam" id="PF18734"/>
    </source>
</evidence>
<dbReference type="InterPro" id="IPR040704">
    <property type="entry name" value="HEPN_AbiU2"/>
</dbReference>
<sequence length="283" mass="33189">MDKDTLIKIAEELHQGAFDAKAYYLILQQYRKNQHEYAEEMKLSPAFYQTIHGALMKACFMEIAKLYDSSNGVVSIGTLLAKCAENQDLFPEYRETMTVEHEGTTYSYQIPYQHQLKPQEELFFKEHVEMSRHLFAIFDAPDAETIPVQVDLTFPEFLALYQKRFCALRKKRENIRMQRNKLYAHNDEQRILSNENLTDRHPILYPDVQEMIDFALDCTGLILGVLTDVNHATQYSNIDDWEGTLMLTRLGLKYQEYDFQQREKAFEAEMQRRLGGNDNGELQ</sequence>
<proteinExistence type="predicted"/>
<dbReference type="EMBL" id="QVEW01000003">
    <property type="protein sequence ID" value="RGC00424.1"/>
    <property type="molecule type" value="Genomic_DNA"/>
</dbReference>
<evidence type="ECO:0000313" key="2">
    <source>
        <dbReference type="EMBL" id="RGC00424.1"/>
    </source>
</evidence>
<accession>A0A3E2UVP2</accession>
<dbReference type="Pfam" id="PF18734">
    <property type="entry name" value="HEPN_AbiU2"/>
    <property type="match status" value="1"/>
</dbReference>
<evidence type="ECO:0000313" key="3">
    <source>
        <dbReference type="Proteomes" id="UP000260783"/>
    </source>
</evidence>
<comment type="caution">
    <text evidence="2">The sequence shown here is derived from an EMBL/GenBank/DDBJ whole genome shotgun (WGS) entry which is preliminary data.</text>
</comment>
<feature type="domain" description="HEPN AbiU2-like" evidence="1">
    <location>
        <begin position="4"/>
        <end position="242"/>
    </location>
</feature>
<dbReference type="AlphaFoldDB" id="A0A3E2UVP2"/>
<reference evidence="2 3" key="1">
    <citation type="submission" date="2018-08" db="EMBL/GenBank/DDBJ databases">
        <title>A genome reference for cultivated species of the human gut microbiota.</title>
        <authorList>
            <person name="Zou Y."/>
            <person name="Xue W."/>
            <person name="Luo G."/>
        </authorList>
    </citation>
    <scope>NUCLEOTIDE SEQUENCE [LARGE SCALE GENOMIC DNA]</scope>
    <source>
        <strain evidence="2 3">AF29-11BH</strain>
    </source>
</reference>
<organism evidence="2 3">
    <name type="scientific">Faecalibacterium prausnitzii</name>
    <dbReference type="NCBI Taxonomy" id="853"/>
    <lineage>
        <taxon>Bacteria</taxon>
        <taxon>Bacillati</taxon>
        <taxon>Bacillota</taxon>
        <taxon>Clostridia</taxon>
        <taxon>Eubacteriales</taxon>
        <taxon>Oscillospiraceae</taxon>
        <taxon>Faecalibacterium</taxon>
    </lineage>
</organism>
<gene>
    <name evidence="2" type="ORF">DWZ04_03730</name>
</gene>
<protein>
    <recommendedName>
        <fullName evidence="1">HEPN AbiU2-like domain-containing protein</fullName>
    </recommendedName>
</protein>